<accession>A0A7G7G967</accession>
<dbReference type="KEGG" id="aswu:HUW51_13590"/>
<dbReference type="InterPro" id="IPR013096">
    <property type="entry name" value="Cupin_2"/>
</dbReference>
<feature type="domain" description="Cupin type-2" evidence="1">
    <location>
        <begin position="41"/>
        <end position="101"/>
    </location>
</feature>
<sequence length="113" mass="12712">MPVQTYHTAPVENIAPGVTRRLVYTPHLMTVILDFSNGPQTEPDPFHAHPHEQTCYVASGEVLFMAEGEEPAHLRAGDVFYVPANQKHCIQLLTEQARLVDSFTPIRTDFLKN</sequence>
<reference evidence="2 3" key="1">
    <citation type="journal article" date="2018" name="Int. J. Syst. Evol. Microbiol.">
        <title>Adhaeribacter swui sp. nov., isolated from wet mud.</title>
        <authorList>
            <person name="Kim D.U."/>
            <person name="Kim K.W."/>
            <person name="Kang M.S."/>
            <person name="Kim J.Y."/>
            <person name="Jang J.H."/>
            <person name="Kim M.K."/>
        </authorList>
    </citation>
    <scope>NUCLEOTIDE SEQUENCE [LARGE SCALE GENOMIC DNA]</scope>
    <source>
        <strain evidence="2 3">KCTC 52873</strain>
    </source>
</reference>
<proteinExistence type="predicted"/>
<dbReference type="SMR" id="A0A7G7G967"/>
<dbReference type="RefSeq" id="WP_185270184.1">
    <property type="nucleotide sequence ID" value="NZ_CP055156.1"/>
</dbReference>
<keyword evidence="3" id="KW-1185">Reference proteome</keyword>
<dbReference type="PANTHER" id="PTHR40112">
    <property type="entry name" value="H2HPP ISOMERASE"/>
    <property type="match status" value="1"/>
</dbReference>
<dbReference type="InterPro" id="IPR052535">
    <property type="entry name" value="Bacilysin_H2HPP_isomerase"/>
</dbReference>
<dbReference type="AlphaFoldDB" id="A0A7G7G967"/>
<evidence type="ECO:0000259" key="1">
    <source>
        <dbReference type="Pfam" id="PF07883"/>
    </source>
</evidence>
<dbReference type="InterPro" id="IPR011051">
    <property type="entry name" value="RmlC_Cupin_sf"/>
</dbReference>
<dbReference type="PANTHER" id="PTHR40112:SF1">
    <property type="entry name" value="H2HPP ISOMERASE"/>
    <property type="match status" value="1"/>
</dbReference>
<dbReference type="Pfam" id="PF07883">
    <property type="entry name" value="Cupin_2"/>
    <property type="match status" value="1"/>
</dbReference>
<dbReference type="Proteomes" id="UP000515237">
    <property type="component" value="Chromosome"/>
</dbReference>
<protein>
    <submittedName>
        <fullName evidence="2">Cupin domain-containing protein</fullName>
    </submittedName>
</protein>
<dbReference type="InterPro" id="IPR014710">
    <property type="entry name" value="RmlC-like_jellyroll"/>
</dbReference>
<dbReference type="EMBL" id="CP055156">
    <property type="protein sequence ID" value="QNF33701.1"/>
    <property type="molecule type" value="Genomic_DNA"/>
</dbReference>
<evidence type="ECO:0000313" key="3">
    <source>
        <dbReference type="Proteomes" id="UP000515237"/>
    </source>
</evidence>
<evidence type="ECO:0000313" key="2">
    <source>
        <dbReference type="EMBL" id="QNF33701.1"/>
    </source>
</evidence>
<gene>
    <name evidence="2" type="ORF">HUW51_13590</name>
</gene>
<organism evidence="2 3">
    <name type="scientific">Adhaeribacter swui</name>
    <dbReference type="NCBI Taxonomy" id="2086471"/>
    <lineage>
        <taxon>Bacteria</taxon>
        <taxon>Pseudomonadati</taxon>
        <taxon>Bacteroidota</taxon>
        <taxon>Cytophagia</taxon>
        <taxon>Cytophagales</taxon>
        <taxon>Hymenobacteraceae</taxon>
        <taxon>Adhaeribacter</taxon>
    </lineage>
</organism>
<dbReference type="SUPFAM" id="SSF51182">
    <property type="entry name" value="RmlC-like cupins"/>
    <property type="match status" value="1"/>
</dbReference>
<dbReference type="Gene3D" id="2.60.120.10">
    <property type="entry name" value="Jelly Rolls"/>
    <property type="match status" value="1"/>
</dbReference>
<name>A0A7G7G967_9BACT</name>